<reference evidence="1 2" key="1">
    <citation type="submission" date="2015-07" db="EMBL/GenBank/DDBJ databases">
        <title>Whole genome sequence of Herpetosiphon geysericola DSM 7119.</title>
        <authorList>
            <person name="Hemp J."/>
            <person name="Ward L.M."/>
            <person name="Pace L.A."/>
            <person name="Fischer W.W."/>
        </authorList>
    </citation>
    <scope>NUCLEOTIDE SEQUENCE [LARGE SCALE GENOMIC DNA]</scope>
    <source>
        <strain evidence="1 2">DSM 7119</strain>
    </source>
</reference>
<evidence type="ECO:0000313" key="2">
    <source>
        <dbReference type="Proteomes" id="UP000050277"/>
    </source>
</evidence>
<name>A0A0P6XZE5_9CHLR</name>
<gene>
    <name evidence="1" type="ORF">SE18_16410</name>
</gene>
<keyword evidence="2" id="KW-1185">Reference proteome</keyword>
<comment type="caution">
    <text evidence="1">The sequence shown here is derived from an EMBL/GenBank/DDBJ whole genome shotgun (WGS) entry which is preliminary data.</text>
</comment>
<accession>A0A0P6XZE5</accession>
<dbReference type="RefSeq" id="WP_054535543.1">
    <property type="nucleotide sequence ID" value="NZ_LGKP01000025.1"/>
</dbReference>
<proteinExistence type="predicted"/>
<protein>
    <submittedName>
        <fullName evidence="1">Uncharacterized protein</fullName>
    </submittedName>
</protein>
<dbReference type="OrthoDB" id="7062697at2"/>
<evidence type="ECO:0000313" key="1">
    <source>
        <dbReference type="EMBL" id="KPL85264.1"/>
    </source>
</evidence>
<organism evidence="1 2">
    <name type="scientific">Herpetosiphon geysericola</name>
    <dbReference type="NCBI Taxonomy" id="70996"/>
    <lineage>
        <taxon>Bacteria</taxon>
        <taxon>Bacillati</taxon>
        <taxon>Chloroflexota</taxon>
        <taxon>Chloroflexia</taxon>
        <taxon>Herpetosiphonales</taxon>
        <taxon>Herpetosiphonaceae</taxon>
        <taxon>Herpetosiphon</taxon>
    </lineage>
</organism>
<sequence>MNNLAFDIVHVEQRGPTDWHVGGRALTDICIGDTLEIRRPYIPSMGDEGTFVVIAITAYNRSMTKIDYGMMATLTLHYDQGALLNQGMALVHTTTGPPPNAEQYRSGIDPMLTIRIEGDSRTELLAFKQSLKAHAEDLQFQRIAAIRDRFVVHGALFPRATPSNIEHFIAILRRFNETVDTLLGLSFVQHIRERENDAKQWEDRIDNHQKRSQWKLSFVQSLVNHRNKAKIRSARAANDQYLFNAIAKGPSSEATAAFVLTMRCFIDDTEECSLENLAQYYKAATIGTEPARLYLGNQNVFAMVLDGVTELVDRYPVVDTKGNVIDRIDKPLTRRQVFDLWVYGGLSHAKRTKKQQFDALVGDPVTRALLWQSFADTLDDYCNHLSAQSYVNKAMLLELEKPV</sequence>
<dbReference type="STRING" id="70996.SE18_16410"/>
<dbReference type="AlphaFoldDB" id="A0A0P6XZE5"/>
<dbReference type="Proteomes" id="UP000050277">
    <property type="component" value="Unassembled WGS sequence"/>
</dbReference>
<dbReference type="EMBL" id="LGKP01000025">
    <property type="protein sequence ID" value="KPL85264.1"/>
    <property type="molecule type" value="Genomic_DNA"/>
</dbReference>